<feature type="region of interest" description="Disordered" evidence="3">
    <location>
        <begin position="117"/>
        <end position="140"/>
    </location>
</feature>
<comment type="caution">
    <text evidence="5">The sequence shown here is derived from an EMBL/GenBank/DDBJ whole genome shotgun (WGS) entry which is preliminary data.</text>
</comment>
<dbReference type="InterPro" id="IPR035979">
    <property type="entry name" value="RBD_domain_sf"/>
</dbReference>
<dbReference type="PANTHER" id="PTHR23236:SF12">
    <property type="entry name" value="EUKARYOTIC INITIATION FACTOR 4B-RELATED"/>
    <property type="match status" value="1"/>
</dbReference>
<proteinExistence type="predicted"/>
<evidence type="ECO:0000256" key="3">
    <source>
        <dbReference type="SAM" id="MobiDB-lite"/>
    </source>
</evidence>
<feature type="region of interest" description="Disordered" evidence="3">
    <location>
        <begin position="1"/>
        <end position="90"/>
    </location>
</feature>
<evidence type="ECO:0000256" key="2">
    <source>
        <dbReference type="PROSITE-ProRule" id="PRU00176"/>
    </source>
</evidence>
<dbReference type="Pfam" id="PF00076">
    <property type="entry name" value="RRM_1"/>
    <property type="match status" value="1"/>
</dbReference>
<gene>
    <name evidence="5" type="ORF">H072_271</name>
</gene>
<protein>
    <recommendedName>
        <fullName evidence="4">RRM domain-containing protein</fullName>
    </recommendedName>
</protein>
<evidence type="ECO:0000259" key="4">
    <source>
        <dbReference type="PROSITE" id="PS50102"/>
    </source>
</evidence>
<evidence type="ECO:0000313" key="6">
    <source>
        <dbReference type="Proteomes" id="UP000015100"/>
    </source>
</evidence>
<reference evidence="6" key="2">
    <citation type="submission" date="2013-04" db="EMBL/GenBank/DDBJ databases">
        <title>Genomic mechanisms accounting for the adaptation to parasitism in nematode-trapping fungi.</title>
        <authorList>
            <person name="Ahren D.G."/>
        </authorList>
    </citation>
    <scope>NUCLEOTIDE SEQUENCE [LARGE SCALE GENOMIC DNA]</scope>
    <source>
        <strain evidence="6">CBS 200.50</strain>
    </source>
</reference>
<keyword evidence="1 2" id="KW-0694">RNA-binding</keyword>
<dbReference type="OrthoDB" id="1875751at2759"/>
<dbReference type="STRING" id="1284197.S8AS67"/>
<name>S8AS67_DACHA</name>
<feature type="compositionally biased region" description="Acidic residues" evidence="3">
    <location>
        <begin position="121"/>
        <end position="131"/>
    </location>
</feature>
<dbReference type="GO" id="GO:0008143">
    <property type="term" value="F:poly(A) binding"/>
    <property type="evidence" value="ECO:0007669"/>
    <property type="project" value="TreeGrafter"/>
</dbReference>
<dbReference type="PANTHER" id="PTHR23236">
    <property type="entry name" value="EUKARYOTIC TRANSLATION INITIATION FACTOR 4B/4H"/>
    <property type="match status" value="1"/>
</dbReference>
<organism evidence="5 6">
    <name type="scientific">Dactylellina haptotyla (strain CBS 200.50)</name>
    <name type="common">Nematode-trapping fungus</name>
    <name type="synonym">Monacrosporium haptotylum</name>
    <dbReference type="NCBI Taxonomy" id="1284197"/>
    <lineage>
        <taxon>Eukaryota</taxon>
        <taxon>Fungi</taxon>
        <taxon>Dikarya</taxon>
        <taxon>Ascomycota</taxon>
        <taxon>Pezizomycotina</taxon>
        <taxon>Orbiliomycetes</taxon>
        <taxon>Orbiliales</taxon>
        <taxon>Orbiliaceae</taxon>
        <taxon>Dactylellina</taxon>
    </lineage>
</organism>
<dbReference type="SMART" id="SM00360">
    <property type="entry name" value="RRM"/>
    <property type="match status" value="2"/>
</dbReference>
<dbReference type="PROSITE" id="PS50102">
    <property type="entry name" value="RRM"/>
    <property type="match status" value="2"/>
</dbReference>
<dbReference type="InterPro" id="IPR000504">
    <property type="entry name" value="RRM_dom"/>
</dbReference>
<feature type="compositionally biased region" description="Basic residues" evidence="3">
    <location>
        <begin position="44"/>
        <end position="53"/>
    </location>
</feature>
<keyword evidence="6" id="KW-1185">Reference proteome</keyword>
<dbReference type="HOGENOM" id="CLU_027451_1_0_1"/>
<feature type="compositionally biased region" description="Basic and acidic residues" evidence="3">
    <location>
        <begin position="385"/>
        <end position="411"/>
    </location>
</feature>
<feature type="region of interest" description="Disordered" evidence="3">
    <location>
        <begin position="284"/>
        <end position="429"/>
    </location>
</feature>
<dbReference type="OMA" id="RVWVNQL"/>
<sequence>MANAPSSPVDTKADRASKKRKLPETTENELEINVNLPEPPSKKDLRKLKKLKAKGVDTDALESANVQLIDRSKKGAQEGETPAGATAASAKRSPYGVWIGNLSFTTTRDELMEFFTRGSNEDGETEGEASEEPGTGIRKKDITRINLPKSTKYKNQNKGFAYVDFLSATSISNALKLSEKLFCGRKVLIKASTDFNGRPEEDKSKKKLPAGAIESGANPPCRSVFVGNLGYEVTEPEVFRHFSPAGKIKRIRFMTFEDSGKCKGFCWVDFEELKYAENVFAGNIDGAEESDDEKAEAKEGEDKEDEESGSDSEEEEEERPAKKQKASDKEDRKKKKKKPKVNPYIFMGSRKLRLEYGEDSTTRYKKRFGDGKSENGTEGSSGKRGGRDRPPRKEEPKRELTTEEKQAKGVESRLTGRIVESTGKKITFD</sequence>
<dbReference type="SUPFAM" id="SSF54928">
    <property type="entry name" value="RNA-binding domain, RBD"/>
    <property type="match status" value="1"/>
</dbReference>
<dbReference type="Gene3D" id="3.30.70.330">
    <property type="match status" value="2"/>
</dbReference>
<feature type="compositionally biased region" description="Basic and acidic residues" evidence="3">
    <location>
        <begin position="319"/>
        <end position="331"/>
    </location>
</feature>
<dbReference type="AlphaFoldDB" id="S8AS67"/>
<feature type="domain" description="RRM" evidence="4">
    <location>
        <begin position="95"/>
        <end position="194"/>
    </location>
</feature>
<accession>S8AS67</accession>
<dbReference type="InterPro" id="IPR012677">
    <property type="entry name" value="Nucleotide-bd_a/b_plait_sf"/>
</dbReference>
<feature type="domain" description="RRM" evidence="4">
    <location>
        <begin position="222"/>
        <end position="302"/>
    </location>
</feature>
<evidence type="ECO:0000256" key="1">
    <source>
        <dbReference type="ARBA" id="ARBA00022884"/>
    </source>
</evidence>
<dbReference type="EMBL" id="AQGS01000003">
    <property type="protein sequence ID" value="EPS45734.1"/>
    <property type="molecule type" value="Genomic_DNA"/>
</dbReference>
<evidence type="ECO:0000313" key="5">
    <source>
        <dbReference type="EMBL" id="EPS45734.1"/>
    </source>
</evidence>
<feature type="compositionally biased region" description="Acidic residues" evidence="3">
    <location>
        <begin position="302"/>
        <end position="318"/>
    </location>
</feature>
<feature type="compositionally biased region" description="Basic and acidic residues" evidence="3">
    <location>
        <begin position="352"/>
        <end position="375"/>
    </location>
</feature>
<reference evidence="5 6" key="1">
    <citation type="journal article" date="2013" name="PLoS Genet.">
        <title>Genomic mechanisms accounting for the adaptation to parasitism in nematode-trapping fungi.</title>
        <authorList>
            <person name="Meerupati T."/>
            <person name="Andersson K.M."/>
            <person name="Friman E."/>
            <person name="Kumar D."/>
            <person name="Tunlid A."/>
            <person name="Ahren D."/>
        </authorList>
    </citation>
    <scope>NUCLEOTIDE SEQUENCE [LARGE SCALE GENOMIC DNA]</scope>
    <source>
        <strain evidence="5 6">CBS 200.50</strain>
    </source>
</reference>
<dbReference type="eggNOG" id="KOG4210">
    <property type="taxonomic scope" value="Eukaryota"/>
</dbReference>
<dbReference type="Proteomes" id="UP000015100">
    <property type="component" value="Unassembled WGS sequence"/>
</dbReference>